<keyword evidence="3" id="KW-1185">Reference proteome</keyword>
<dbReference type="PROSITE" id="PS51257">
    <property type="entry name" value="PROKAR_LIPOPROTEIN"/>
    <property type="match status" value="1"/>
</dbReference>
<dbReference type="EMBL" id="WTYE01000001">
    <property type="protein sequence ID" value="MXP31859.1"/>
    <property type="molecule type" value="Genomic_DNA"/>
</dbReference>
<evidence type="ECO:0000313" key="2">
    <source>
        <dbReference type="EMBL" id="MXP31859.1"/>
    </source>
</evidence>
<keyword evidence="1" id="KW-0732">Signal</keyword>
<dbReference type="RefSeq" id="WP_160779262.1">
    <property type="nucleotide sequence ID" value="NZ_BAAAZF010000001.1"/>
</dbReference>
<dbReference type="Proteomes" id="UP000446786">
    <property type="component" value="Unassembled WGS sequence"/>
</dbReference>
<accession>A0A845AQW4</accession>
<sequence length="236" mass="24814">MIRPIALLLPAAMLSACNSAEEQAATIPERDPVTTQALNDQIMVDPDLAGLNEANAALTGGTDHSIPPVVNTREAIDAARLDAADMVGGTDELEPLPNPSGTDDPLPQVARYSPAELARLVPGVGACADTISYTAQWAARMPDTFPVYPRGNTLEAAGTDAGECSLRVVRFLTPVSRDDVLSFYRARAKAAKFPADYRLAGVDQVVSGRKGALGYAVYATRRASGISEIALVTTGF</sequence>
<evidence type="ECO:0008006" key="4">
    <source>
        <dbReference type="Google" id="ProtNLM"/>
    </source>
</evidence>
<gene>
    <name evidence="2" type="ORF">GRI94_08485</name>
</gene>
<evidence type="ECO:0000256" key="1">
    <source>
        <dbReference type="SAM" id="SignalP"/>
    </source>
</evidence>
<evidence type="ECO:0000313" key="3">
    <source>
        <dbReference type="Proteomes" id="UP000446786"/>
    </source>
</evidence>
<organism evidence="2 3">
    <name type="scientific">Parerythrobacter jejuensis</name>
    <dbReference type="NCBI Taxonomy" id="795812"/>
    <lineage>
        <taxon>Bacteria</taxon>
        <taxon>Pseudomonadati</taxon>
        <taxon>Pseudomonadota</taxon>
        <taxon>Alphaproteobacteria</taxon>
        <taxon>Sphingomonadales</taxon>
        <taxon>Erythrobacteraceae</taxon>
        <taxon>Parerythrobacter</taxon>
    </lineage>
</organism>
<reference evidence="2 3" key="1">
    <citation type="submission" date="2019-12" db="EMBL/GenBank/DDBJ databases">
        <title>Genomic-based taxomic classification of the family Erythrobacteraceae.</title>
        <authorList>
            <person name="Xu L."/>
        </authorList>
    </citation>
    <scope>NUCLEOTIDE SEQUENCE [LARGE SCALE GENOMIC DNA]</scope>
    <source>
        <strain evidence="2 3">JCM 16677</strain>
    </source>
</reference>
<protein>
    <recommendedName>
        <fullName evidence="4">Lipoprotein</fullName>
    </recommendedName>
</protein>
<feature type="chain" id="PRO_5032967493" description="Lipoprotein" evidence="1">
    <location>
        <begin position="25"/>
        <end position="236"/>
    </location>
</feature>
<feature type="signal peptide" evidence="1">
    <location>
        <begin position="1"/>
        <end position="24"/>
    </location>
</feature>
<proteinExistence type="predicted"/>
<comment type="caution">
    <text evidence="2">The sequence shown here is derived from an EMBL/GenBank/DDBJ whole genome shotgun (WGS) entry which is preliminary data.</text>
</comment>
<dbReference type="OrthoDB" id="7405225at2"/>
<dbReference type="AlphaFoldDB" id="A0A845AQW4"/>
<name>A0A845AQW4_9SPHN</name>